<evidence type="ECO:0000313" key="3">
    <source>
        <dbReference type="Proteomes" id="UP001212997"/>
    </source>
</evidence>
<feature type="region of interest" description="Disordered" evidence="1">
    <location>
        <begin position="316"/>
        <end position="370"/>
    </location>
</feature>
<accession>A0AAD5VDJ2</accession>
<comment type="caution">
    <text evidence="2">The sequence shown here is derived from an EMBL/GenBank/DDBJ whole genome shotgun (WGS) entry which is preliminary data.</text>
</comment>
<sequence>MNSPNPASGDVHPSNKAPQTSPPSDMFVFTAGGRATRGIPNSTTLKHSQPPSTTTFQPFSSGLAFQPTGVGFPDGSRFEFDKTSIPSHVQPATVVTPDGDPIDDPHSTDTRNKAPSDTASSASPSAGPTVVPEDPSSPSSNIGSATDVEEKRPEVNEPYGTTNTRNPAEPANVQVPSPPTEPVNHSDKSNAGDTPTPNEPSNAHIDPEREQEPVTSTSSKQPKAKPELVAGFRAIESRSLTPFSSDVLSSFRKGIEDALCGKPFGDVKVYANSRRSVDGKLHEPKVLVVPGSLLMAVSKEFQPLLNDSVVEFSDYDSDSDYEDDASMNESDVGSLNQDWKTPPSSPSAQAESLQGSTSDAHAATESVPTAQVDAEEKCIQRGAYRTWKAMLFYLLTGHIDFVIHPSNPEGGSPEEEARGGNKCSPRSMYRLAERFNIVPLKGAAFAEYLLHINEKNVVQELFSDFAWRHPDILNALVENYCIYCKDSHVQKEMAKIMEQVATGRLPHCASVLMALNTKLLKTAL</sequence>
<evidence type="ECO:0000256" key="1">
    <source>
        <dbReference type="SAM" id="MobiDB-lite"/>
    </source>
</evidence>
<protein>
    <recommendedName>
        <fullName evidence="4">BTB domain-containing protein</fullName>
    </recommendedName>
</protein>
<feature type="compositionally biased region" description="Acidic residues" evidence="1">
    <location>
        <begin position="316"/>
        <end position="326"/>
    </location>
</feature>
<dbReference type="AlphaFoldDB" id="A0AAD5VDJ2"/>
<reference evidence="2" key="1">
    <citation type="submission" date="2022-07" db="EMBL/GenBank/DDBJ databases">
        <title>Genome Sequence of Physisporinus lineatus.</title>
        <authorList>
            <person name="Buettner E."/>
        </authorList>
    </citation>
    <scope>NUCLEOTIDE SEQUENCE</scope>
    <source>
        <strain evidence="2">VT162</strain>
    </source>
</reference>
<feature type="compositionally biased region" description="Basic and acidic residues" evidence="1">
    <location>
        <begin position="103"/>
        <end position="114"/>
    </location>
</feature>
<feature type="region of interest" description="Disordered" evidence="1">
    <location>
        <begin position="1"/>
        <end position="228"/>
    </location>
</feature>
<dbReference type="EMBL" id="JANAWD010000019">
    <property type="protein sequence ID" value="KAJ3490960.1"/>
    <property type="molecule type" value="Genomic_DNA"/>
</dbReference>
<organism evidence="2 3">
    <name type="scientific">Meripilus lineatus</name>
    <dbReference type="NCBI Taxonomy" id="2056292"/>
    <lineage>
        <taxon>Eukaryota</taxon>
        <taxon>Fungi</taxon>
        <taxon>Dikarya</taxon>
        <taxon>Basidiomycota</taxon>
        <taxon>Agaricomycotina</taxon>
        <taxon>Agaricomycetes</taxon>
        <taxon>Polyporales</taxon>
        <taxon>Meripilaceae</taxon>
        <taxon>Meripilus</taxon>
    </lineage>
</organism>
<feature type="compositionally biased region" description="Polar residues" evidence="1">
    <location>
        <begin position="346"/>
        <end position="359"/>
    </location>
</feature>
<name>A0AAD5VDJ2_9APHY</name>
<dbReference type="Proteomes" id="UP001212997">
    <property type="component" value="Unassembled WGS sequence"/>
</dbReference>
<feature type="compositionally biased region" description="Low complexity" evidence="1">
    <location>
        <begin position="115"/>
        <end position="132"/>
    </location>
</feature>
<feature type="compositionally biased region" description="Polar residues" evidence="1">
    <location>
        <begin position="39"/>
        <end position="60"/>
    </location>
</feature>
<feature type="compositionally biased region" description="Polar residues" evidence="1">
    <location>
        <begin position="327"/>
        <end position="339"/>
    </location>
</feature>
<proteinExistence type="predicted"/>
<evidence type="ECO:0000313" key="2">
    <source>
        <dbReference type="EMBL" id="KAJ3490960.1"/>
    </source>
</evidence>
<evidence type="ECO:0008006" key="4">
    <source>
        <dbReference type="Google" id="ProtNLM"/>
    </source>
</evidence>
<keyword evidence="3" id="KW-1185">Reference proteome</keyword>
<gene>
    <name evidence="2" type="ORF">NLI96_g1054</name>
</gene>
<feature type="compositionally biased region" description="Polar residues" evidence="1">
    <location>
        <begin position="191"/>
        <end position="201"/>
    </location>
</feature>